<sequence length="328" mass="37390">MAAYLTSSETDEAKHSIDVNTPNITSSASTSCNISSLCGKHRHHHSVSHAFDRFAYVFKQFPHRRLFRSRSKSVIEARSLALNCFLQQTLEVVEVVHRRQLIAICFSMMTHIETFLGCADHRKVSRNGVPESFSAARRASAAMSLACGFHHQPLVPPPAFTMSVTDQKYRSNLSRYRLSSSEEDESGANTNGENDAQGFNNFDFTQRFYRDFGRQGERGEMYGKDLDDEEEVELLQKTRSTMLERETQARKLHYSGSHFSMLESGQMSAKSRARRVEIASTLMAAKQRTRYRTTCLIRKISEPAAYETKQRSYYKYTKPTNEASSDLL</sequence>
<organism evidence="2 3">
    <name type="scientific">Plasmopara halstedii</name>
    <name type="common">Downy mildew of sunflower</name>
    <dbReference type="NCBI Taxonomy" id="4781"/>
    <lineage>
        <taxon>Eukaryota</taxon>
        <taxon>Sar</taxon>
        <taxon>Stramenopiles</taxon>
        <taxon>Oomycota</taxon>
        <taxon>Peronosporomycetes</taxon>
        <taxon>Peronosporales</taxon>
        <taxon>Peronosporaceae</taxon>
        <taxon>Plasmopara</taxon>
    </lineage>
</organism>
<accession>A0A0P1AW88</accession>
<dbReference type="Proteomes" id="UP000054928">
    <property type="component" value="Unassembled WGS sequence"/>
</dbReference>
<dbReference type="RefSeq" id="XP_024583055.1">
    <property type="nucleotide sequence ID" value="XM_024717570.1"/>
</dbReference>
<proteinExistence type="predicted"/>
<dbReference type="AlphaFoldDB" id="A0A0P1AW88"/>
<dbReference type="EMBL" id="CCYD01002151">
    <property type="protein sequence ID" value="CEG46686.1"/>
    <property type="molecule type" value="Genomic_DNA"/>
</dbReference>
<feature type="compositionally biased region" description="Polar residues" evidence="1">
    <location>
        <begin position="187"/>
        <end position="198"/>
    </location>
</feature>
<dbReference type="OrthoDB" id="163036at2759"/>
<evidence type="ECO:0000313" key="3">
    <source>
        <dbReference type="Proteomes" id="UP000054928"/>
    </source>
</evidence>
<dbReference type="OMA" id="RSWHIRR"/>
<name>A0A0P1AW88_PLAHL</name>
<dbReference type="GeneID" id="36398347"/>
<evidence type="ECO:0000313" key="2">
    <source>
        <dbReference type="EMBL" id="CEG46686.1"/>
    </source>
</evidence>
<keyword evidence="3" id="KW-1185">Reference proteome</keyword>
<evidence type="ECO:0000256" key="1">
    <source>
        <dbReference type="SAM" id="MobiDB-lite"/>
    </source>
</evidence>
<protein>
    <submittedName>
        <fullName evidence="2">Phox homologous domain</fullName>
    </submittedName>
</protein>
<reference evidence="3" key="1">
    <citation type="submission" date="2014-09" db="EMBL/GenBank/DDBJ databases">
        <authorList>
            <person name="Sharma Rahul"/>
            <person name="Thines Marco"/>
        </authorList>
    </citation>
    <scope>NUCLEOTIDE SEQUENCE [LARGE SCALE GENOMIC DNA]</scope>
</reference>
<feature type="region of interest" description="Disordered" evidence="1">
    <location>
        <begin position="175"/>
        <end position="198"/>
    </location>
</feature>